<keyword evidence="3" id="KW-1185">Reference proteome</keyword>
<dbReference type="GeneID" id="73350379"/>
<protein>
    <submittedName>
        <fullName evidence="2">Uncharacterized protein</fullName>
    </submittedName>
</protein>
<evidence type="ECO:0000313" key="2">
    <source>
        <dbReference type="EMBL" id="UQC90915.1"/>
    </source>
</evidence>
<dbReference type="AlphaFoldDB" id="A0A9Q8T8G1"/>
<dbReference type="EMBL" id="CP019481">
    <property type="protein sequence ID" value="UQC90915.1"/>
    <property type="molecule type" value="Genomic_DNA"/>
</dbReference>
<dbReference type="KEGG" id="clup:CLUP02_16447"/>
<proteinExistence type="predicted"/>
<dbReference type="Proteomes" id="UP000830671">
    <property type="component" value="Chromosome 9"/>
</dbReference>
<evidence type="ECO:0000313" key="3">
    <source>
        <dbReference type="Proteomes" id="UP000830671"/>
    </source>
</evidence>
<feature type="region of interest" description="Disordered" evidence="1">
    <location>
        <begin position="303"/>
        <end position="327"/>
    </location>
</feature>
<feature type="region of interest" description="Disordered" evidence="1">
    <location>
        <begin position="55"/>
        <end position="81"/>
    </location>
</feature>
<gene>
    <name evidence="2" type="ORF">CLUP02_16447</name>
</gene>
<reference evidence="2" key="1">
    <citation type="journal article" date="2021" name="Mol. Plant Microbe Interact.">
        <title>Complete Genome Sequence of the Plant-Pathogenic Fungus Colletotrichum lupini.</title>
        <authorList>
            <person name="Baroncelli R."/>
            <person name="Pensec F."/>
            <person name="Da Lio D."/>
            <person name="Boufleur T."/>
            <person name="Vicente I."/>
            <person name="Sarrocco S."/>
            <person name="Picot A."/>
            <person name="Baraldi E."/>
            <person name="Sukno S."/>
            <person name="Thon M."/>
            <person name="Le Floch G."/>
        </authorList>
    </citation>
    <scope>NUCLEOTIDE SEQUENCE</scope>
    <source>
        <strain evidence="2">IMI 504893</strain>
    </source>
</reference>
<evidence type="ECO:0000256" key="1">
    <source>
        <dbReference type="SAM" id="MobiDB-lite"/>
    </source>
</evidence>
<name>A0A9Q8T8G1_9PEZI</name>
<accession>A0A9Q8T8G1</accession>
<dbReference type="RefSeq" id="XP_049152516.1">
    <property type="nucleotide sequence ID" value="XM_049295369.1"/>
</dbReference>
<sequence length="365" mass="39978">MSVRGKVKYLGRGRNWAMTAKGRSGEYSVVFLTFENFHAGPAPRSTASMGLEKANHAPASIQRGDESQKKPDPNGAGSLFWGRRSGQLARLTTRARCGGAGSTHIQWMTLVLELGAHRTTPLQQPRSSYDCQDEVAIPPDPASFFPAQLPNLCTLFCRSSFFAYSAALARVNSSQSPPPSRNPARVTFPVFEYQPTFVFVLPLQSSSCLLRVAILGLLSYELPPFPTAPPPLSNHLNRSTFSFRLLIFVLASTYSSPQPSTLFSSFPVFDGSCYCPSPCFSFASYALTSLLAKAKQFFERSEPRHTLDGTRTRTTVSAHPLRPALPPLPTPTPTTVARCLSPSPSLPLDDYIALIGYTRSYDWPS</sequence>
<feature type="compositionally biased region" description="Basic and acidic residues" evidence="1">
    <location>
        <begin position="63"/>
        <end position="72"/>
    </location>
</feature>
<organism evidence="2 3">
    <name type="scientific">Colletotrichum lupini</name>
    <dbReference type="NCBI Taxonomy" id="145971"/>
    <lineage>
        <taxon>Eukaryota</taxon>
        <taxon>Fungi</taxon>
        <taxon>Dikarya</taxon>
        <taxon>Ascomycota</taxon>
        <taxon>Pezizomycotina</taxon>
        <taxon>Sordariomycetes</taxon>
        <taxon>Hypocreomycetidae</taxon>
        <taxon>Glomerellales</taxon>
        <taxon>Glomerellaceae</taxon>
        <taxon>Colletotrichum</taxon>
        <taxon>Colletotrichum acutatum species complex</taxon>
    </lineage>
</organism>